<proteinExistence type="inferred from homology"/>
<dbReference type="Gene3D" id="3.40.50.300">
    <property type="entry name" value="P-loop containing nucleotide triphosphate hydrolases"/>
    <property type="match status" value="1"/>
</dbReference>
<comment type="similarity">
    <text evidence="1 3">Belongs to the sulfotransferase 1 family.</text>
</comment>
<dbReference type="Pfam" id="PF00685">
    <property type="entry name" value="Sulfotransfer_1"/>
    <property type="match status" value="1"/>
</dbReference>
<dbReference type="PANTHER" id="PTHR11783">
    <property type="entry name" value="SULFOTRANSFERASE SULT"/>
    <property type="match status" value="1"/>
</dbReference>
<dbReference type="Pfam" id="PF03101">
    <property type="entry name" value="FAR1"/>
    <property type="match status" value="1"/>
</dbReference>
<dbReference type="EMBL" id="JAZDWU010000004">
    <property type="protein sequence ID" value="KAL0003611.1"/>
    <property type="molecule type" value="Genomic_DNA"/>
</dbReference>
<evidence type="ECO:0000256" key="2">
    <source>
        <dbReference type="ARBA" id="ARBA00022679"/>
    </source>
</evidence>
<gene>
    <name evidence="6" type="ORF">SO802_011172</name>
</gene>
<dbReference type="InterPro" id="IPR027417">
    <property type="entry name" value="P-loop_NTPase"/>
</dbReference>
<feature type="domain" description="FAR1" evidence="5">
    <location>
        <begin position="397"/>
        <end position="492"/>
    </location>
</feature>
<comment type="caution">
    <text evidence="6">The sequence shown here is derived from an EMBL/GenBank/DDBJ whole genome shotgun (WGS) entry which is preliminary data.</text>
</comment>
<evidence type="ECO:0000256" key="1">
    <source>
        <dbReference type="ARBA" id="ARBA00005771"/>
    </source>
</evidence>
<evidence type="ECO:0000259" key="5">
    <source>
        <dbReference type="Pfam" id="PF03101"/>
    </source>
</evidence>
<accession>A0AAW2CZU9</accession>
<dbReference type="EC" id="2.8.2.-" evidence="3"/>
<dbReference type="InterPro" id="IPR000863">
    <property type="entry name" value="Sulfotransferase_dom"/>
</dbReference>
<dbReference type="Proteomes" id="UP001459277">
    <property type="component" value="Unassembled WGS sequence"/>
</dbReference>
<evidence type="ECO:0000256" key="3">
    <source>
        <dbReference type="RuleBase" id="RU361155"/>
    </source>
</evidence>
<evidence type="ECO:0000259" key="4">
    <source>
        <dbReference type="Pfam" id="PF00685"/>
    </source>
</evidence>
<sequence length="557" mass="63708">MPTLQPPIPPPLPKYLKEDEVTQECRNFISSLPTEKGWVTNNLHLYQGCWIITRYMQGVLSFQKHFQARDTDIILVTTPKAGTTWLKALLFSLVNRVHYPNPQKHHPLLTNNPHVLVPFLDINLYTENQVPDLTSFASPRLFSTHLPYVSLPMSTKDSACKIVYLSRNPKDTFVSLWHFTNSLRSPASKGPNSLQEAFDKFCRGVSLYGPYWDHVLGYWKESLENPERVLFLKFEDMKEQPTAHLRKLAEFLGCPLSSEEEAKGVGDDILRLCSFDNLSNLEVNKSGKLSSGEENSKFFRRGEVGDWVNHLTDEMIEKLDRITQEKFHAELNGLECILCEAELLQPFVDVVVTKSKHNFYEHCAVKQELPVEDFGDCELKSKPYVGMQFDSLDDVETFYKEFAKKEGFGIRIRTSKKAPRSDNVTSRIYVCCSEGQRKTKNALGSSSSRDDENKARRSCSSLKTGCEAMLRVMKNKKLQKWVVKGVDNNHNHGDFSKDKLASVLSRTDSIEEVMDAVRDTSENEETSAWRDDEDVGVFEQKGTFREQSSKVLLFELM</sequence>
<reference evidence="6 7" key="1">
    <citation type="submission" date="2024-01" db="EMBL/GenBank/DDBJ databases">
        <title>A telomere-to-telomere, gap-free genome of sweet tea (Lithocarpus litseifolius).</title>
        <authorList>
            <person name="Zhou J."/>
        </authorList>
    </citation>
    <scope>NUCLEOTIDE SEQUENCE [LARGE SCALE GENOMIC DNA]</scope>
    <source>
        <strain evidence="6">Zhou-2022a</strain>
        <tissue evidence="6">Leaf</tissue>
    </source>
</reference>
<protein>
    <recommendedName>
        <fullName evidence="3">Sulfotransferase</fullName>
        <ecNumber evidence="3">2.8.2.-</ecNumber>
    </recommendedName>
</protein>
<feature type="domain" description="Sulfotransferase" evidence="4">
    <location>
        <begin position="70"/>
        <end position="328"/>
    </location>
</feature>
<dbReference type="SUPFAM" id="SSF52540">
    <property type="entry name" value="P-loop containing nucleoside triphosphate hydrolases"/>
    <property type="match status" value="1"/>
</dbReference>
<organism evidence="6 7">
    <name type="scientific">Lithocarpus litseifolius</name>
    <dbReference type="NCBI Taxonomy" id="425828"/>
    <lineage>
        <taxon>Eukaryota</taxon>
        <taxon>Viridiplantae</taxon>
        <taxon>Streptophyta</taxon>
        <taxon>Embryophyta</taxon>
        <taxon>Tracheophyta</taxon>
        <taxon>Spermatophyta</taxon>
        <taxon>Magnoliopsida</taxon>
        <taxon>eudicotyledons</taxon>
        <taxon>Gunneridae</taxon>
        <taxon>Pentapetalae</taxon>
        <taxon>rosids</taxon>
        <taxon>fabids</taxon>
        <taxon>Fagales</taxon>
        <taxon>Fagaceae</taxon>
        <taxon>Lithocarpus</taxon>
    </lineage>
</organism>
<evidence type="ECO:0000313" key="6">
    <source>
        <dbReference type="EMBL" id="KAL0003611.1"/>
    </source>
</evidence>
<dbReference type="GO" id="GO:0008146">
    <property type="term" value="F:sulfotransferase activity"/>
    <property type="evidence" value="ECO:0007669"/>
    <property type="project" value="InterPro"/>
</dbReference>
<keyword evidence="7" id="KW-1185">Reference proteome</keyword>
<keyword evidence="2 3" id="KW-0808">Transferase</keyword>
<name>A0AAW2CZU9_9ROSI</name>
<dbReference type="AlphaFoldDB" id="A0AAW2CZU9"/>
<dbReference type="InterPro" id="IPR004330">
    <property type="entry name" value="FAR1_DNA_bnd_dom"/>
</dbReference>
<evidence type="ECO:0000313" key="7">
    <source>
        <dbReference type="Proteomes" id="UP001459277"/>
    </source>
</evidence>